<keyword evidence="1" id="KW-0677">Repeat</keyword>
<dbReference type="Pfam" id="PF14559">
    <property type="entry name" value="TPR_19"/>
    <property type="match status" value="1"/>
</dbReference>
<keyword evidence="6" id="KW-1185">Reference proteome</keyword>
<evidence type="ECO:0000313" key="5">
    <source>
        <dbReference type="EMBL" id="ABW30422.1"/>
    </source>
</evidence>
<dbReference type="EMBL" id="CP000828">
    <property type="protein sequence ID" value="ABW30422.1"/>
    <property type="molecule type" value="Genomic_DNA"/>
</dbReference>
<feature type="repeat" description="TPR" evidence="3">
    <location>
        <begin position="260"/>
        <end position="293"/>
    </location>
</feature>
<dbReference type="RefSeq" id="WP_012165659.1">
    <property type="nucleotide sequence ID" value="NC_009925.1"/>
</dbReference>
<evidence type="ECO:0000313" key="6">
    <source>
        <dbReference type="Proteomes" id="UP000000268"/>
    </source>
</evidence>
<evidence type="ECO:0000256" key="2">
    <source>
        <dbReference type="ARBA" id="ARBA00022803"/>
    </source>
</evidence>
<feature type="coiled-coil region" evidence="4">
    <location>
        <begin position="78"/>
        <end position="105"/>
    </location>
</feature>
<evidence type="ECO:0000256" key="1">
    <source>
        <dbReference type="ARBA" id="ARBA00022737"/>
    </source>
</evidence>
<dbReference type="Pfam" id="PF13432">
    <property type="entry name" value="TPR_16"/>
    <property type="match status" value="1"/>
</dbReference>
<keyword evidence="2 3" id="KW-0802">TPR repeat</keyword>
<dbReference type="AlphaFoldDB" id="B0CCY0"/>
<sequence length="378" mass="43593">MKLLDQAGQYEASHDYRSAEKIYRQLLGQPQPSSMNNYMHQYIWLNLGVNLSEQGQLTEAIKVLQQLVSLDNVNSHHVASANHLLEHVQNQLQEAQTNVKDGLREITAVPNSTEGYKDLMTGLAAQGQALQSISLLEQQLGYPLSPNQLIELPRAAKSLHWDYVSNHIRNQRFNLSIKLYQELVKRYPDYQPAQSEYLDLLALYGAPAEVISAYQNRIRRNPDLIWNYWQVLTRNLESAGRLEEAHQIFDQLLQQKQTEPYVYLALGSFLERTKRPDEAVQVYFRAIQAFPDHSPSDRRCHVVRETAYDRLVTLLDHQHRLDQVLSLFQQNLPNLTAAMYYNLGLALRYEGFQDLEAQVTLQMQTAFPQARVEKSSLC</sequence>
<proteinExistence type="predicted"/>
<evidence type="ECO:0000256" key="4">
    <source>
        <dbReference type="SAM" id="Coils"/>
    </source>
</evidence>
<dbReference type="InterPro" id="IPR019734">
    <property type="entry name" value="TPR_rpt"/>
</dbReference>
<dbReference type="HOGENOM" id="CLU_730806_0_0_3"/>
<dbReference type="Gene3D" id="1.25.40.10">
    <property type="entry name" value="Tetratricopeptide repeat domain"/>
    <property type="match status" value="2"/>
</dbReference>
<dbReference type="Proteomes" id="UP000000268">
    <property type="component" value="Chromosome"/>
</dbReference>
<dbReference type="eggNOG" id="COG0457">
    <property type="taxonomic scope" value="Bacteria"/>
</dbReference>
<keyword evidence="4" id="KW-0175">Coiled coil</keyword>
<dbReference type="KEGG" id="amr:AM1_5467"/>
<name>B0CCY0_ACAM1</name>
<dbReference type="InterPro" id="IPR011990">
    <property type="entry name" value="TPR-like_helical_dom_sf"/>
</dbReference>
<protein>
    <submittedName>
        <fullName evidence="5">TPR domain protein, putative</fullName>
    </submittedName>
</protein>
<gene>
    <name evidence="5" type="ordered locus">AM1_5467</name>
</gene>
<organism evidence="5 6">
    <name type="scientific">Acaryochloris marina (strain MBIC 11017)</name>
    <dbReference type="NCBI Taxonomy" id="329726"/>
    <lineage>
        <taxon>Bacteria</taxon>
        <taxon>Bacillati</taxon>
        <taxon>Cyanobacteriota</taxon>
        <taxon>Cyanophyceae</taxon>
        <taxon>Acaryochloridales</taxon>
        <taxon>Acaryochloridaceae</taxon>
        <taxon>Acaryochloris</taxon>
    </lineage>
</organism>
<dbReference type="PANTHER" id="PTHR44943">
    <property type="entry name" value="CELLULOSE SYNTHASE OPERON PROTEIN C"/>
    <property type="match status" value="1"/>
</dbReference>
<dbReference type="InterPro" id="IPR051685">
    <property type="entry name" value="Ycf3/AcsC/BcsC/TPR_MFPF"/>
</dbReference>
<dbReference type="PROSITE" id="PS50005">
    <property type="entry name" value="TPR"/>
    <property type="match status" value="2"/>
</dbReference>
<evidence type="ECO:0000256" key="3">
    <source>
        <dbReference type="PROSITE-ProRule" id="PRU00339"/>
    </source>
</evidence>
<dbReference type="SUPFAM" id="SSF48452">
    <property type="entry name" value="TPR-like"/>
    <property type="match status" value="1"/>
</dbReference>
<accession>B0CCY0</accession>
<reference evidence="5 6" key="1">
    <citation type="journal article" date="2008" name="Proc. Natl. Acad. Sci. U.S.A.">
        <title>Niche adaptation and genome expansion in the chlorophyll d-producing cyanobacterium Acaryochloris marina.</title>
        <authorList>
            <person name="Swingley W.D."/>
            <person name="Chen M."/>
            <person name="Cheung P.C."/>
            <person name="Conrad A.L."/>
            <person name="Dejesa L.C."/>
            <person name="Hao J."/>
            <person name="Honchak B.M."/>
            <person name="Karbach L.E."/>
            <person name="Kurdoglu A."/>
            <person name="Lahiri S."/>
            <person name="Mastrian S.D."/>
            <person name="Miyashita H."/>
            <person name="Page L."/>
            <person name="Ramakrishna P."/>
            <person name="Satoh S."/>
            <person name="Sattley W.M."/>
            <person name="Shimada Y."/>
            <person name="Taylor H.L."/>
            <person name="Tomo T."/>
            <person name="Tsuchiya T."/>
            <person name="Wang Z.T."/>
            <person name="Raymond J."/>
            <person name="Mimuro M."/>
            <person name="Blankenship R.E."/>
            <person name="Touchman J.W."/>
        </authorList>
    </citation>
    <scope>NUCLEOTIDE SEQUENCE [LARGE SCALE GENOMIC DNA]</scope>
    <source>
        <strain evidence="6">MBIC 11017</strain>
    </source>
</reference>
<dbReference type="STRING" id="329726.AM1_5467"/>
<feature type="repeat" description="TPR" evidence="3">
    <location>
        <begin position="41"/>
        <end position="74"/>
    </location>
</feature>
<dbReference type="PANTHER" id="PTHR44943:SF4">
    <property type="entry name" value="TPR REPEAT-CONTAINING PROTEIN MJ0798"/>
    <property type="match status" value="1"/>
</dbReference>
<dbReference type="SMART" id="SM00028">
    <property type="entry name" value="TPR"/>
    <property type="match status" value="2"/>
</dbReference>